<sequence>MSFRDKLQPASFRGVPFEAPAAETVVGRRVVVHEFPHKDQPYAEDMGGKADEFVVDGFIIGENYLDGKEALIKALKKPGPGTLVHPTHGERQVVLVNPSRLREQFIERRGMVSFSLTFVEDGDKAQPQVLIDTQQVVEDAADASYGPLEDVFVGDFSVDGLPGWSIDAIATEVGQINDVISSVRDSLRLDMTSLSSLARAGNIFKSNIVGLLATPSALAGELTSLVRGIVGLFDFSAAQNQLFGARHQVKQPMNVLLPLRQYGQTGTAYARPSVPANTPLRRQQATSTAALYSLIARAAVVEAVRSSVYIPFDNIEASVAVRDQLYDAMEDVMLDAPDAVYEVLHALRSAMVRDITARGADLAQVSSVTLPASMPAQALSYRLYGSGNYADEIIARNQAAATIMHPLFVPGGTALGVRRV</sequence>
<name>A0A4R3HUF4_PAULE</name>
<dbReference type="InterPro" id="IPR009826">
    <property type="entry name" value="DNA_circ_N"/>
</dbReference>
<feature type="domain" description="DNA circulation N-terminal" evidence="1">
    <location>
        <begin position="6"/>
        <end position="93"/>
    </location>
</feature>
<dbReference type="EMBL" id="SLZQ01000009">
    <property type="protein sequence ID" value="TCS35801.1"/>
    <property type="molecule type" value="Genomic_DNA"/>
</dbReference>
<evidence type="ECO:0000313" key="2">
    <source>
        <dbReference type="EMBL" id="TCS35801.1"/>
    </source>
</evidence>
<keyword evidence="3" id="KW-1185">Reference proteome</keyword>
<dbReference type="RefSeq" id="WP_165973828.1">
    <property type="nucleotide sequence ID" value="NZ_SLZQ01000009.1"/>
</dbReference>
<dbReference type="Proteomes" id="UP000295382">
    <property type="component" value="Unassembled WGS sequence"/>
</dbReference>
<dbReference type="Pfam" id="PF07157">
    <property type="entry name" value="DNA_circ_N"/>
    <property type="match status" value="1"/>
</dbReference>
<reference evidence="2 3" key="1">
    <citation type="submission" date="2019-03" db="EMBL/GenBank/DDBJ databases">
        <title>Genomic Encyclopedia of Type Strains, Phase IV (KMG-IV): sequencing the most valuable type-strain genomes for metagenomic binning, comparative biology and taxonomic classification.</title>
        <authorList>
            <person name="Goeker M."/>
        </authorList>
    </citation>
    <scope>NUCLEOTIDE SEQUENCE [LARGE SCALE GENOMIC DNA]</scope>
    <source>
        <strain evidence="2 3">DSM 7445</strain>
    </source>
</reference>
<evidence type="ECO:0000313" key="3">
    <source>
        <dbReference type="Proteomes" id="UP000295382"/>
    </source>
</evidence>
<dbReference type="AlphaFoldDB" id="A0A4R3HUF4"/>
<gene>
    <name evidence="2" type="ORF">EDC30_109100</name>
</gene>
<comment type="caution">
    <text evidence="2">The sequence shown here is derived from an EMBL/GenBank/DDBJ whole genome shotgun (WGS) entry which is preliminary data.</text>
</comment>
<protein>
    <submittedName>
        <fullName evidence="2">Prophage DNA circulation protein</fullName>
    </submittedName>
</protein>
<accession>A0A4R3HUF4</accession>
<proteinExistence type="predicted"/>
<evidence type="ECO:0000259" key="1">
    <source>
        <dbReference type="Pfam" id="PF07157"/>
    </source>
</evidence>
<organism evidence="2 3">
    <name type="scientific">Paucimonas lemoignei</name>
    <name type="common">Pseudomonas lemoignei</name>
    <dbReference type="NCBI Taxonomy" id="29443"/>
    <lineage>
        <taxon>Bacteria</taxon>
        <taxon>Pseudomonadati</taxon>
        <taxon>Pseudomonadota</taxon>
        <taxon>Betaproteobacteria</taxon>
        <taxon>Burkholderiales</taxon>
        <taxon>Burkholderiaceae</taxon>
        <taxon>Paucimonas</taxon>
    </lineage>
</organism>